<sequence length="138" mass="15874">MKNGSIVPAKVTCGLLHQAMVDGFKHNGCTNYLIDGFPRNDDNRTCWEEEMNSKAAVRRVIVLDCPDDICVKRCMGRGLGRIDDNQETLQRRLRQFKEQCVPVIQFYEAKGLVSRIDASTSMEEMFVQLKKIVEEYRL</sequence>
<dbReference type="OrthoDB" id="442176at2759"/>
<comment type="caution">
    <text evidence="5">The sequence shown here is derived from an EMBL/GenBank/DDBJ whole genome shotgun (WGS) entry which is preliminary data.</text>
</comment>
<keyword evidence="3 4" id="KW-0418">Kinase</keyword>
<gene>
    <name evidence="5" type="ORF">FGIG_07104</name>
</gene>
<dbReference type="InterPro" id="IPR000850">
    <property type="entry name" value="Adenylat/UMP-CMP_kin"/>
</dbReference>
<organism evidence="5 6">
    <name type="scientific">Fasciola gigantica</name>
    <name type="common">Giant liver fluke</name>
    <dbReference type="NCBI Taxonomy" id="46835"/>
    <lineage>
        <taxon>Eukaryota</taxon>
        <taxon>Metazoa</taxon>
        <taxon>Spiralia</taxon>
        <taxon>Lophotrochozoa</taxon>
        <taxon>Platyhelminthes</taxon>
        <taxon>Trematoda</taxon>
        <taxon>Digenea</taxon>
        <taxon>Plagiorchiida</taxon>
        <taxon>Echinostomata</taxon>
        <taxon>Echinostomatoidea</taxon>
        <taxon>Fasciolidae</taxon>
        <taxon>Fasciola</taxon>
    </lineage>
</organism>
<evidence type="ECO:0000313" key="6">
    <source>
        <dbReference type="Proteomes" id="UP000316759"/>
    </source>
</evidence>
<name>A0A504YSU8_FASGI</name>
<dbReference type="GO" id="GO:0019205">
    <property type="term" value="F:nucleobase-containing compound kinase activity"/>
    <property type="evidence" value="ECO:0007669"/>
    <property type="project" value="InterPro"/>
</dbReference>
<accession>A0A504YSU8</accession>
<evidence type="ECO:0000313" key="5">
    <source>
        <dbReference type="EMBL" id="TPP63705.1"/>
    </source>
</evidence>
<dbReference type="SUPFAM" id="SSF52540">
    <property type="entry name" value="P-loop containing nucleoside triphosphate hydrolases"/>
    <property type="match status" value="1"/>
</dbReference>
<dbReference type="Gene3D" id="3.40.50.300">
    <property type="entry name" value="P-loop containing nucleotide triphosphate hydrolases"/>
    <property type="match status" value="1"/>
</dbReference>
<dbReference type="STRING" id="46835.A0A504YSU8"/>
<protein>
    <submittedName>
        <fullName evidence="5">UMP-CMP kinase</fullName>
    </submittedName>
</protein>
<dbReference type="Proteomes" id="UP000316759">
    <property type="component" value="Unassembled WGS sequence"/>
</dbReference>
<dbReference type="AlphaFoldDB" id="A0A504YSU8"/>
<dbReference type="InterPro" id="IPR027417">
    <property type="entry name" value="P-loop_NTPase"/>
</dbReference>
<evidence type="ECO:0000256" key="4">
    <source>
        <dbReference type="RuleBase" id="RU003330"/>
    </source>
</evidence>
<reference evidence="5 6" key="1">
    <citation type="submission" date="2019-04" db="EMBL/GenBank/DDBJ databases">
        <title>Annotation for the trematode Fasciola gigantica.</title>
        <authorList>
            <person name="Choi Y.-J."/>
        </authorList>
    </citation>
    <scope>NUCLEOTIDE SEQUENCE [LARGE SCALE GENOMIC DNA]</scope>
    <source>
        <strain evidence="5">Uganda_cow_1</strain>
    </source>
</reference>
<dbReference type="PANTHER" id="PTHR23359">
    <property type="entry name" value="NUCLEOTIDE KINASE"/>
    <property type="match status" value="1"/>
</dbReference>
<keyword evidence="2" id="KW-0547">Nucleotide-binding</keyword>
<dbReference type="GO" id="GO:0006139">
    <property type="term" value="P:nucleobase-containing compound metabolic process"/>
    <property type="evidence" value="ECO:0007669"/>
    <property type="project" value="InterPro"/>
</dbReference>
<dbReference type="Pfam" id="PF00406">
    <property type="entry name" value="ADK"/>
    <property type="match status" value="1"/>
</dbReference>
<dbReference type="CDD" id="cd01428">
    <property type="entry name" value="ADK"/>
    <property type="match status" value="1"/>
</dbReference>
<keyword evidence="6" id="KW-1185">Reference proteome</keyword>
<dbReference type="EMBL" id="SUNJ01005327">
    <property type="protein sequence ID" value="TPP63705.1"/>
    <property type="molecule type" value="Genomic_DNA"/>
</dbReference>
<evidence type="ECO:0000256" key="3">
    <source>
        <dbReference type="ARBA" id="ARBA00022777"/>
    </source>
</evidence>
<comment type="similarity">
    <text evidence="4">Belongs to the adenylate kinase family.</text>
</comment>
<dbReference type="PRINTS" id="PR00094">
    <property type="entry name" value="ADENYLTKNASE"/>
</dbReference>
<proteinExistence type="inferred from homology"/>
<keyword evidence="1 4" id="KW-0808">Transferase</keyword>
<evidence type="ECO:0000256" key="1">
    <source>
        <dbReference type="ARBA" id="ARBA00022679"/>
    </source>
</evidence>
<evidence type="ECO:0000256" key="2">
    <source>
        <dbReference type="ARBA" id="ARBA00022741"/>
    </source>
</evidence>
<dbReference type="GO" id="GO:0005524">
    <property type="term" value="F:ATP binding"/>
    <property type="evidence" value="ECO:0007669"/>
    <property type="project" value="InterPro"/>
</dbReference>